<evidence type="ECO:0000259" key="7">
    <source>
        <dbReference type="Pfam" id="PF01077"/>
    </source>
</evidence>
<keyword evidence="5" id="KW-0408">Iron</keyword>
<evidence type="ECO:0000256" key="4">
    <source>
        <dbReference type="ARBA" id="ARBA00023002"/>
    </source>
</evidence>
<dbReference type="SUPFAM" id="SSF55124">
    <property type="entry name" value="Nitrite/Sulfite reductase N-terminal domain-like"/>
    <property type="match status" value="2"/>
</dbReference>
<dbReference type="PANTHER" id="PTHR32439">
    <property type="entry name" value="FERREDOXIN--NITRITE REDUCTASE, CHLOROPLASTIC"/>
    <property type="match status" value="1"/>
</dbReference>
<dbReference type="SUPFAM" id="SSF56014">
    <property type="entry name" value="Nitrite and sulphite reductase 4Fe-4S domain-like"/>
    <property type="match status" value="2"/>
</dbReference>
<dbReference type="GO" id="GO:0020037">
    <property type="term" value="F:heme binding"/>
    <property type="evidence" value="ECO:0007669"/>
    <property type="project" value="InterPro"/>
</dbReference>
<dbReference type="GO" id="GO:0051539">
    <property type="term" value="F:4 iron, 4 sulfur cluster binding"/>
    <property type="evidence" value="ECO:0007669"/>
    <property type="project" value="UniProtKB-KW"/>
</dbReference>
<sequence>MKKQLISNELKEVLREEIRVFRENGHKFLNKELTVPQFKSLSGGMGSYAHRGGKEFMIRLKTPSGVISKEDFNQIYDWAVKYKREWIHPTTREAIQFHGMTIDEVCDLMEEALDYGIYSRGSGGNFPRNVAISPLAGVSKDEAFDVRPYAEKLNEYIMNRVNQYKLPRKIKVAMSSDRVAEPHSTTTDLGFIAVKENGKDMFKLFIGGGLGRNPRKGVEFPELVDPMEVVYYFEALVRLFVAEGDYENHGKARIRYIVERMGEEEFIACYKKHLKEVKDNEDLSFTFEPKKVTKAGIKTSTIDNRLIEQKQEGLYAVYFHPEKGILETKLLGELLELTNEMEEVSFRITMNEGLYIINLNGAEADKVLEFTKGKGGELKVMQSVSCIGVPICQLGIGNSQGLVSSIIDKLKAEKIEKDLLPIIHVSGCANSCGVHEIGQIGFTGKTKRVNDAPRKCFELHVGGKFALDNTKLGDIYGDMLEEEIPNFIYDLYEVLAKENKAFEVWYKDNNDSFKELANKYLV</sequence>
<dbReference type="GO" id="GO:0046872">
    <property type="term" value="F:metal ion binding"/>
    <property type="evidence" value="ECO:0007669"/>
    <property type="project" value="UniProtKB-KW"/>
</dbReference>
<dbReference type="AlphaFoldDB" id="A0A1V4SSC5"/>
<keyword evidence="3" id="KW-0479">Metal-binding</keyword>
<evidence type="ECO:0000256" key="5">
    <source>
        <dbReference type="ARBA" id="ARBA00023004"/>
    </source>
</evidence>
<evidence type="ECO:0000256" key="1">
    <source>
        <dbReference type="ARBA" id="ARBA00022485"/>
    </source>
</evidence>
<dbReference type="InterPro" id="IPR051329">
    <property type="entry name" value="NIR_SIR_4Fe-4S"/>
</dbReference>
<comment type="caution">
    <text evidence="9">The sequence shown here is derived from an EMBL/GenBank/DDBJ whole genome shotgun (WGS) entry which is preliminary data.</text>
</comment>
<keyword evidence="1" id="KW-0004">4Fe-4S</keyword>
<dbReference type="Proteomes" id="UP000191448">
    <property type="component" value="Unassembled WGS sequence"/>
</dbReference>
<evidence type="ECO:0000313" key="10">
    <source>
        <dbReference type="Proteomes" id="UP000191448"/>
    </source>
</evidence>
<accession>A0A1V4SSC5</accession>
<keyword evidence="4 9" id="KW-0560">Oxidoreductase</keyword>
<dbReference type="OrthoDB" id="9803707at2"/>
<dbReference type="Gene3D" id="3.30.413.10">
    <property type="entry name" value="Sulfite Reductase Hemoprotein, domain 1"/>
    <property type="match status" value="2"/>
</dbReference>
<feature type="domain" description="Nitrite/sulphite reductase 4Fe-4S" evidence="7">
    <location>
        <begin position="124"/>
        <end position="276"/>
    </location>
</feature>
<organism evidence="9 10">
    <name type="scientific">Clostridium thermobutyricum DSM 4928</name>
    <dbReference type="NCBI Taxonomy" id="1121339"/>
    <lineage>
        <taxon>Bacteria</taxon>
        <taxon>Bacillati</taxon>
        <taxon>Bacillota</taxon>
        <taxon>Clostridia</taxon>
        <taxon>Eubacteriales</taxon>
        <taxon>Clostridiaceae</taxon>
        <taxon>Clostridium</taxon>
    </lineage>
</organism>
<dbReference type="RefSeq" id="WP_080023818.1">
    <property type="nucleotide sequence ID" value="NZ_LTAY01000070.1"/>
</dbReference>
<dbReference type="PANTHER" id="PTHR32439:SF9">
    <property type="entry name" value="BLR3264 PROTEIN"/>
    <property type="match status" value="1"/>
</dbReference>
<protein>
    <submittedName>
        <fullName evidence="9">Sulfite reductase</fullName>
        <ecNumber evidence="9">1.8.7.1</ecNumber>
    </submittedName>
</protein>
<dbReference type="Pfam" id="PF03460">
    <property type="entry name" value="NIR_SIR_ferr"/>
    <property type="match status" value="2"/>
</dbReference>
<dbReference type="InterPro" id="IPR006067">
    <property type="entry name" value="NO2/SO3_Rdtase_4Fe4S_dom"/>
</dbReference>
<evidence type="ECO:0000256" key="6">
    <source>
        <dbReference type="ARBA" id="ARBA00023014"/>
    </source>
</evidence>
<dbReference type="InterPro" id="IPR045854">
    <property type="entry name" value="NO2/SO3_Rdtase_4Fe4S_sf"/>
</dbReference>
<evidence type="ECO:0000256" key="3">
    <source>
        <dbReference type="ARBA" id="ARBA00022723"/>
    </source>
</evidence>
<evidence type="ECO:0000256" key="2">
    <source>
        <dbReference type="ARBA" id="ARBA00022617"/>
    </source>
</evidence>
<dbReference type="GO" id="GO:0050311">
    <property type="term" value="F:sulfite reductase (ferredoxin) activity"/>
    <property type="evidence" value="ECO:0007669"/>
    <property type="project" value="UniProtKB-EC"/>
</dbReference>
<feature type="domain" description="Nitrite/Sulfite reductase ferredoxin-like" evidence="8">
    <location>
        <begin position="308"/>
        <end position="369"/>
    </location>
</feature>
<keyword evidence="2" id="KW-0349">Heme</keyword>
<feature type="domain" description="Nitrite/Sulfite reductase ferredoxin-like" evidence="8">
    <location>
        <begin position="49"/>
        <end position="113"/>
    </location>
</feature>
<name>A0A1V4SSC5_9CLOT</name>
<keyword evidence="6" id="KW-0411">Iron-sulfur</keyword>
<dbReference type="EMBL" id="LTAY01000070">
    <property type="protein sequence ID" value="OPX46788.1"/>
    <property type="molecule type" value="Genomic_DNA"/>
</dbReference>
<proteinExistence type="predicted"/>
<dbReference type="Pfam" id="PF01077">
    <property type="entry name" value="NIR_SIR"/>
    <property type="match status" value="1"/>
</dbReference>
<gene>
    <name evidence="9" type="primary">sir</name>
    <name evidence="9" type="ORF">CLTHE_26090</name>
</gene>
<dbReference type="Gene3D" id="3.90.480.10">
    <property type="entry name" value="Sulfite Reductase Hemoprotein,Domain 2"/>
    <property type="match status" value="1"/>
</dbReference>
<dbReference type="InterPro" id="IPR005117">
    <property type="entry name" value="NiRdtase/SiRdtase_haem-b_fer"/>
</dbReference>
<dbReference type="InterPro" id="IPR036136">
    <property type="entry name" value="Nit/Sulf_reduc_fer-like_dom_sf"/>
</dbReference>
<reference evidence="9 10" key="1">
    <citation type="submission" date="2016-02" db="EMBL/GenBank/DDBJ databases">
        <title>Genome sequence of Clostridium thermobutyricum DSM 4928.</title>
        <authorList>
            <person name="Poehlein A."/>
            <person name="Daniel R."/>
        </authorList>
    </citation>
    <scope>NUCLEOTIDE SEQUENCE [LARGE SCALE GENOMIC DNA]</scope>
    <source>
        <strain evidence="9 10">DSM 4928</strain>
    </source>
</reference>
<evidence type="ECO:0000313" key="9">
    <source>
        <dbReference type="EMBL" id="OPX46788.1"/>
    </source>
</evidence>
<evidence type="ECO:0000259" key="8">
    <source>
        <dbReference type="Pfam" id="PF03460"/>
    </source>
</evidence>
<dbReference type="EC" id="1.8.7.1" evidence="9"/>